<feature type="transmembrane region" description="Helical" evidence="7">
    <location>
        <begin position="538"/>
        <end position="556"/>
    </location>
</feature>
<organism evidence="9 10">
    <name type="scientific">Streptococcus vicugnae</name>
    <dbReference type="NCBI Taxonomy" id="2740579"/>
    <lineage>
        <taxon>Bacteria</taxon>
        <taxon>Bacillati</taxon>
        <taxon>Bacillota</taxon>
        <taxon>Bacilli</taxon>
        <taxon>Lactobacillales</taxon>
        <taxon>Streptococcaceae</taxon>
        <taxon>Streptococcus</taxon>
    </lineage>
</organism>
<evidence type="ECO:0000256" key="3">
    <source>
        <dbReference type="ARBA" id="ARBA00022692"/>
    </source>
</evidence>
<dbReference type="InterPro" id="IPR001851">
    <property type="entry name" value="ABC_transp_permease"/>
</dbReference>
<dbReference type="GO" id="GO:0005886">
    <property type="term" value="C:plasma membrane"/>
    <property type="evidence" value="ECO:0007669"/>
    <property type="project" value="UniProtKB-SubCell"/>
</dbReference>
<feature type="compositionally biased region" description="Low complexity" evidence="6">
    <location>
        <begin position="329"/>
        <end position="350"/>
    </location>
</feature>
<feature type="chain" id="PRO_5039187550" evidence="8">
    <location>
        <begin position="28"/>
        <end position="656"/>
    </location>
</feature>
<sequence length="656" mass="69186">MKKRLTALMAVMLAALTLVGCSSGKNANKDVVHLGILQYVEHPSLTAARKGFVDELKKEGYVDGKNLKLDYENAQGDQSNLQTISTNLISNNDLVLGIATPAAQTLSNLSTDVPVVFTAVTDPVSAKLVDTMETPNGIATGTSDMSPISKQVELLQKVMPDVKKVGIMYTTNERNSEVQVEEAQKEFAKAGINVITKGISSTNDVQDTAKSLMSQTQVLFIPTDNMIVSAISLLTELSKEMKVPVVGGSADVVDQGVLFTYGANYEALGRQTAKLAVRIIKGEDVSKVAAEYPKALNVVANDDMAKTLGIDLSSIENETTDASSEETTKTSASTGSQEKSAANQSSKSDKSSSNAWIDIILTAISQGLLWAIMAIGVFITFRILDIADLSAEGSFPLGAASTAIMIVNGINPLLATIGGFVAGMLAGAVAGFLHTKMKIPALLTGIIVLTALYSVNLLVLGSANVSLAGQETLVTVMTSALSLSKLYAVILIGVIFVALVILLLVVLLNTQMGLALRATGDNLAMGEANGIKVDRMKILGYMISNGLIALAGSLLAQNNGYADMNMGTGTIVNGLASIILAEVIVKYLPLGKRLWSIVLGSILYRLVLVIILAMNVDAQMLKLASALLLALILYVPEIRNKLHIKPSKTLTPGGND</sequence>
<dbReference type="CDD" id="cd06325">
    <property type="entry name" value="PBP1_ABC_unchar_transporter"/>
    <property type="match status" value="1"/>
</dbReference>
<evidence type="ECO:0000256" key="1">
    <source>
        <dbReference type="ARBA" id="ARBA00004651"/>
    </source>
</evidence>
<dbReference type="PANTHER" id="PTHR35271">
    <property type="entry name" value="ABC TRANSPORTER, SUBSTRATE-BINDING LIPOPROTEIN-RELATED"/>
    <property type="match status" value="1"/>
</dbReference>
<reference evidence="9 10" key="1">
    <citation type="submission" date="2019-03" db="EMBL/GenBank/DDBJ databases">
        <authorList>
            <person name="Fan P."/>
        </authorList>
    </citation>
    <scope>NUCLEOTIDE SEQUENCE [LARGE SCALE GENOMIC DNA]</scope>
    <source>
        <strain evidence="9 10">KCJ4950</strain>
    </source>
</reference>
<feature type="transmembrane region" description="Helical" evidence="7">
    <location>
        <begin position="355"/>
        <end position="379"/>
    </location>
</feature>
<feature type="signal peptide" evidence="8">
    <location>
        <begin position="1"/>
        <end position="27"/>
    </location>
</feature>
<evidence type="ECO:0000256" key="7">
    <source>
        <dbReference type="SAM" id="Phobius"/>
    </source>
</evidence>
<feature type="transmembrane region" description="Helical" evidence="7">
    <location>
        <begin position="441"/>
        <end position="466"/>
    </location>
</feature>
<keyword evidence="4 7" id="KW-1133">Transmembrane helix</keyword>
<dbReference type="Gene3D" id="3.40.50.2300">
    <property type="match status" value="2"/>
</dbReference>
<feature type="transmembrane region" description="Helical" evidence="7">
    <location>
        <begin position="594"/>
        <end position="614"/>
    </location>
</feature>
<comment type="subcellular location">
    <subcellularLocation>
        <location evidence="1">Cell membrane</location>
        <topology evidence="1">Multi-pass membrane protein</topology>
    </subcellularLocation>
</comment>
<accession>A0A4R5G4W7</accession>
<dbReference type="GO" id="GO:0022857">
    <property type="term" value="F:transmembrane transporter activity"/>
    <property type="evidence" value="ECO:0007669"/>
    <property type="project" value="InterPro"/>
</dbReference>
<dbReference type="Pfam" id="PF04392">
    <property type="entry name" value="ABC_sub_bind"/>
    <property type="match status" value="1"/>
</dbReference>
<evidence type="ECO:0000313" key="10">
    <source>
        <dbReference type="Proteomes" id="UP000295231"/>
    </source>
</evidence>
<feature type="transmembrane region" description="Helical" evidence="7">
    <location>
        <begin position="568"/>
        <end position="587"/>
    </location>
</feature>
<evidence type="ECO:0000256" key="4">
    <source>
        <dbReference type="ARBA" id="ARBA00022989"/>
    </source>
</evidence>
<name>A0A4R5G4W7_9STRE</name>
<feature type="region of interest" description="Disordered" evidence="6">
    <location>
        <begin position="317"/>
        <end position="350"/>
    </location>
</feature>
<proteinExistence type="predicted"/>
<dbReference type="CDD" id="cd06574">
    <property type="entry name" value="TM_PBP1_branched-chain-AA_like"/>
    <property type="match status" value="1"/>
</dbReference>
<dbReference type="InterPro" id="IPR007487">
    <property type="entry name" value="ABC_transpt-TYRBP-like"/>
</dbReference>
<dbReference type="RefSeq" id="WP_132869373.1">
    <property type="nucleotide sequence ID" value="NZ_SJWY01000070.1"/>
</dbReference>
<dbReference type="Proteomes" id="UP000295231">
    <property type="component" value="Unassembled WGS sequence"/>
</dbReference>
<keyword evidence="8" id="KW-0732">Signal</keyword>
<keyword evidence="2" id="KW-1003">Cell membrane</keyword>
<feature type="transmembrane region" description="Helical" evidence="7">
    <location>
        <begin position="620"/>
        <end position="638"/>
    </location>
</feature>
<evidence type="ECO:0000256" key="6">
    <source>
        <dbReference type="SAM" id="MobiDB-lite"/>
    </source>
</evidence>
<feature type="transmembrane region" description="Helical" evidence="7">
    <location>
        <begin position="413"/>
        <end position="434"/>
    </location>
</feature>
<dbReference type="PROSITE" id="PS51257">
    <property type="entry name" value="PROKAR_LIPOPROTEIN"/>
    <property type="match status" value="1"/>
</dbReference>
<dbReference type="Pfam" id="PF02653">
    <property type="entry name" value="BPD_transp_2"/>
    <property type="match status" value="1"/>
</dbReference>
<dbReference type="PANTHER" id="PTHR35271:SF1">
    <property type="entry name" value="ABC TRANSPORTER, SUBSTRATE-BINDING LIPOPROTEIN"/>
    <property type="match status" value="1"/>
</dbReference>
<keyword evidence="3 7" id="KW-0812">Transmembrane</keyword>
<evidence type="ECO:0000256" key="5">
    <source>
        <dbReference type="ARBA" id="ARBA00023136"/>
    </source>
</evidence>
<evidence type="ECO:0000256" key="8">
    <source>
        <dbReference type="SAM" id="SignalP"/>
    </source>
</evidence>
<comment type="caution">
    <text evidence="9">The sequence shown here is derived from an EMBL/GenBank/DDBJ whole genome shotgun (WGS) entry which is preliminary data.</text>
</comment>
<dbReference type="InterPro" id="IPR028082">
    <property type="entry name" value="Peripla_BP_I"/>
</dbReference>
<dbReference type="EMBL" id="SJWY01000070">
    <property type="protein sequence ID" value="TDE73526.1"/>
    <property type="molecule type" value="Genomic_DNA"/>
</dbReference>
<keyword evidence="10" id="KW-1185">Reference proteome</keyword>
<dbReference type="AlphaFoldDB" id="A0A4R5G4W7"/>
<protein>
    <submittedName>
        <fullName evidence="9">ABC transporter permease</fullName>
    </submittedName>
</protein>
<evidence type="ECO:0000313" key="9">
    <source>
        <dbReference type="EMBL" id="TDE73526.1"/>
    </source>
</evidence>
<gene>
    <name evidence="9" type="ORF">E0E04_04235</name>
</gene>
<feature type="transmembrane region" description="Helical" evidence="7">
    <location>
        <begin position="486"/>
        <end position="508"/>
    </location>
</feature>
<keyword evidence="5 7" id="KW-0472">Membrane</keyword>
<dbReference type="SUPFAM" id="SSF53822">
    <property type="entry name" value="Periplasmic binding protein-like I"/>
    <property type="match status" value="1"/>
</dbReference>
<evidence type="ECO:0000256" key="2">
    <source>
        <dbReference type="ARBA" id="ARBA00022475"/>
    </source>
</evidence>